<evidence type="ECO:0000313" key="2">
    <source>
        <dbReference type="EMBL" id="OWM76003.1"/>
    </source>
</evidence>
<name>A0A218WTL6_PUNGR</name>
<dbReference type="RefSeq" id="XP_031400431.1">
    <property type="nucleotide sequence ID" value="XM_031544571.1"/>
</dbReference>
<evidence type="ECO:0000313" key="4">
    <source>
        <dbReference type="Proteomes" id="UP000515151"/>
    </source>
</evidence>
<protein>
    <submittedName>
        <fullName evidence="5">Protein SHORT HYPOCOTYL IN WHITE LIGHT 1</fullName>
    </submittedName>
</protein>
<dbReference type="GO" id="GO:0010100">
    <property type="term" value="P:negative regulation of photomorphogenesis"/>
    <property type="evidence" value="ECO:0007669"/>
    <property type="project" value="InterPro"/>
</dbReference>
<keyword evidence="1" id="KW-0812">Transmembrane</keyword>
<organism evidence="2 3">
    <name type="scientific">Punica granatum</name>
    <name type="common">Pomegranate</name>
    <dbReference type="NCBI Taxonomy" id="22663"/>
    <lineage>
        <taxon>Eukaryota</taxon>
        <taxon>Viridiplantae</taxon>
        <taxon>Streptophyta</taxon>
        <taxon>Embryophyta</taxon>
        <taxon>Tracheophyta</taxon>
        <taxon>Spermatophyta</taxon>
        <taxon>Magnoliopsida</taxon>
        <taxon>eudicotyledons</taxon>
        <taxon>Gunneridae</taxon>
        <taxon>Pentapetalae</taxon>
        <taxon>rosids</taxon>
        <taxon>malvids</taxon>
        <taxon>Myrtales</taxon>
        <taxon>Lythraceae</taxon>
        <taxon>Punica</taxon>
    </lineage>
</organism>
<dbReference type="AlphaFoldDB" id="A0A218WTL6"/>
<proteinExistence type="predicted"/>
<accession>A0A218WTL6</accession>
<dbReference type="PANTHER" id="PTHR35474">
    <property type="entry name" value="ATP PHOSPHORIBOSYLTRANSFERASE REGULATORY SUBUNIT"/>
    <property type="match status" value="1"/>
</dbReference>
<reference evidence="5" key="4">
    <citation type="submission" date="2025-04" db="UniProtKB">
        <authorList>
            <consortium name="RefSeq"/>
        </authorList>
    </citation>
    <scope>IDENTIFICATION</scope>
    <source>
        <tissue evidence="5">Leaf</tissue>
    </source>
</reference>
<dbReference type="InterPro" id="IPR039324">
    <property type="entry name" value="SHW1"/>
</dbReference>
<keyword evidence="1" id="KW-1133">Transmembrane helix</keyword>
<dbReference type="OrthoDB" id="1741000at2759"/>
<reference evidence="4" key="3">
    <citation type="journal article" date="2020" name="Plant Biotechnol. J.">
        <title>The pomegranate (Punica granatum L.) draft genome dissects genetic divergence between soft- and hard-seeded cultivars.</title>
        <authorList>
            <person name="Luo X."/>
            <person name="Li H."/>
            <person name="Wu Z."/>
            <person name="Yao W."/>
            <person name="Zhao P."/>
            <person name="Cao D."/>
            <person name="Yu H."/>
            <person name="Li K."/>
            <person name="Poudel K."/>
            <person name="Zhao D."/>
            <person name="Zhang F."/>
            <person name="Xia X."/>
            <person name="Chen L."/>
            <person name="Wang Q."/>
            <person name="Jing D."/>
            <person name="Cao S."/>
        </authorList>
    </citation>
    <scope>NUCLEOTIDE SEQUENCE [LARGE SCALE GENOMIC DNA]</scope>
</reference>
<sequence length="211" mass="22873">MSSTLLQSVTIFAPSSRLYRFNLSPPFGLFSRPDQAIHFCRKTERTRDDPGFCIRCSSSRASRAYGGLTEEEAAAAAAASFFGANDLVEEEESEDEEEEEDDHTESSLDLLIRFFQSMFGKVARRAKKASRSVLPPAIPPQLVSFAVDGILLLASLSVLKALLEVACSLGGTVFAVILLVRVIWATTSYFQSNGSSFNQGGNTFGTGQPAI</sequence>
<dbReference type="Proteomes" id="UP000515151">
    <property type="component" value="Chromosome 6"/>
</dbReference>
<feature type="transmembrane region" description="Helical" evidence="1">
    <location>
        <begin position="162"/>
        <end position="184"/>
    </location>
</feature>
<dbReference type="GO" id="GO:0009787">
    <property type="term" value="P:regulation of abscisic acid-activated signaling pathway"/>
    <property type="evidence" value="ECO:0007669"/>
    <property type="project" value="InterPro"/>
</dbReference>
<dbReference type="PANTHER" id="PTHR35474:SF3">
    <property type="entry name" value="PROTEIN SHORT HYPOCOTYL IN WHITE LIGHT 1"/>
    <property type="match status" value="1"/>
</dbReference>
<dbReference type="EMBL" id="MTKT01003224">
    <property type="protein sequence ID" value="OWM76003.1"/>
    <property type="molecule type" value="Genomic_DNA"/>
</dbReference>
<reference evidence="3" key="1">
    <citation type="journal article" date="2017" name="Plant J.">
        <title>The pomegranate (Punica granatum L.) genome and the genomics of punicalagin biosynthesis.</title>
        <authorList>
            <person name="Qin G."/>
            <person name="Xu C."/>
            <person name="Ming R."/>
            <person name="Tang H."/>
            <person name="Guyot R."/>
            <person name="Kramer E.M."/>
            <person name="Hu Y."/>
            <person name="Yi X."/>
            <person name="Qi Y."/>
            <person name="Xu X."/>
            <person name="Gao Z."/>
            <person name="Pan H."/>
            <person name="Jian J."/>
            <person name="Tian Y."/>
            <person name="Yue Z."/>
            <person name="Xu Y."/>
        </authorList>
    </citation>
    <scope>NUCLEOTIDE SEQUENCE [LARGE SCALE GENOMIC DNA]</scope>
    <source>
        <strain evidence="3">cv. Dabenzi</strain>
    </source>
</reference>
<dbReference type="GeneID" id="116210624"/>
<evidence type="ECO:0000313" key="3">
    <source>
        <dbReference type="Proteomes" id="UP000197138"/>
    </source>
</evidence>
<evidence type="ECO:0000256" key="1">
    <source>
        <dbReference type="SAM" id="Phobius"/>
    </source>
</evidence>
<evidence type="ECO:0000313" key="5">
    <source>
        <dbReference type="RefSeq" id="XP_031400431.1"/>
    </source>
</evidence>
<gene>
    <name evidence="5" type="primary">LOC116210624</name>
    <name evidence="2" type="ORF">CDL15_Pgr009648</name>
</gene>
<keyword evidence="1" id="KW-0472">Membrane</keyword>
<keyword evidence="4" id="KW-1185">Reference proteome</keyword>
<dbReference type="Proteomes" id="UP000197138">
    <property type="component" value="Unassembled WGS sequence"/>
</dbReference>
<reference evidence="2" key="2">
    <citation type="submission" date="2017-06" db="EMBL/GenBank/DDBJ databases">
        <title>The pomegranate genome and the genomics of punicalagin biosynthesis.</title>
        <authorList>
            <person name="Xu C."/>
        </authorList>
    </citation>
    <scope>NUCLEOTIDE SEQUENCE [LARGE SCALE GENOMIC DNA]</scope>
    <source>
        <tissue evidence="2">Fresh leaf</tissue>
    </source>
</reference>